<keyword evidence="2" id="KW-1133">Transmembrane helix</keyword>
<accession>A0ABU2GZQ9</accession>
<dbReference type="Proteomes" id="UP001265083">
    <property type="component" value="Unassembled WGS sequence"/>
</dbReference>
<feature type="compositionally biased region" description="Pro residues" evidence="1">
    <location>
        <begin position="65"/>
        <end position="96"/>
    </location>
</feature>
<name>A0ABU2GZQ9_9ACTN</name>
<dbReference type="InterPro" id="IPR015943">
    <property type="entry name" value="WD40/YVTN_repeat-like_dom_sf"/>
</dbReference>
<dbReference type="EMBL" id="JAVLUS010000041">
    <property type="protein sequence ID" value="MDS1116916.1"/>
    <property type="molecule type" value="Genomic_DNA"/>
</dbReference>
<dbReference type="InterPro" id="IPR002372">
    <property type="entry name" value="PQQ_rpt_dom"/>
</dbReference>
<keyword evidence="2" id="KW-0472">Membrane</keyword>
<evidence type="ECO:0000313" key="5">
    <source>
        <dbReference type="Proteomes" id="UP001265083"/>
    </source>
</evidence>
<dbReference type="SUPFAM" id="SSF50998">
    <property type="entry name" value="Quinoprotein alcohol dehydrogenase-like"/>
    <property type="match status" value="2"/>
</dbReference>
<evidence type="ECO:0000313" key="4">
    <source>
        <dbReference type="EMBL" id="MDS1116916.1"/>
    </source>
</evidence>
<evidence type="ECO:0000256" key="2">
    <source>
        <dbReference type="SAM" id="Phobius"/>
    </source>
</evidence>
<dbReference type="PANTHER" id="PTHR34512">
    <property type="entry name" value="CELL SURFACE PROTEIN"/>
    <property type="match status" value="1"/>
</dbReference>
<dbReference type="Gene3D" id="2.130.10.10">
    <property type="entry name" value="YVTN repeat-like/Quinoprotein amine dehydrogenase"/>
    <property type="match status" value="2"/>
</dbReference>
<reference evidence="4 5" key="1">
    <citation type="submission" date="2023-08" db="EMBL/GenBank/DDBJ databases">
        <title>Bioegradation of LLDPE and BLDPE plastic by marine bacteria from coast plastic debris.</title>
        <authorList>
            <person name="Rong Z."/>
        </authorList>
    </citation>
    <scope>NUCLEOTIDE SEQUENCE [LARGE SCALE GENOMIC DNA]</scope>
    <source>
        <strain evidence="4 5">Z-2</strain>
    </source>
</reference>
<gene>
    <name evidence="4" type="ORF">RD149_24595</name>
</gene>
<feature type="domain" description="Pyrrolo-quinoline quinone repeat" evidence="3">
    <location>
        <begin position="425"/>
        <end position="523"/>
    </location>
</feature>
<protein>
    <submittedName>
        <fullName evidence="4">PQQ-binding-like beta-propeller repeat protein</fullName>
    </submittedName>
</protein>
<keyword evidence="2" id="KW-0812">Transmembrane</keyword>
<keyword evidence="5" id="KW-1185">Reference proteome</keyword>
<sequence length="859" mass="89586">MSLNKGSRPVPLNEDTPGVSLDKGAPQDPNATTPSGRIPARPDPFAATQIGPVPYDATPTVTPTGPNPYPGMAPPTVRPGMTPPMGPPGMPPPGYPTPGYPPPGWRPPPPQRSNTKAYLIAGVALVCVLALVIGGVVWWKSTQSNEPELVAGQLTGSYPSVPAAAWSISAASMGGEKFNSVIPSEGRYSALGALTDGETLVTLVGGEFTGVHTQWAVGVDARTGDRWRFDRPVRHCADRIVDHTIVCGGDGDLHFIDTRTGQAVASVTAPSRSEALAYNGDAAFIGEYVSDPRSVVVHKVTPDGVQWSRSVGALPQPATGSGDSSYFTATDEAVVSTGLIVFAVSAEDGENLFAETGGSSEIGEFDNGTLAVQVGTPDGFTLTDHRVVMIRPDNSTSELPGAHVMVPEVATPNQSRRVFLDGKYVDSRDGTPVWTAPIPEAGAFGSRVVVADDREVVLYDRTTNRFVALDTETGRQIWAVDALGPSAASGHAVTDGERLIAATSDGGVSALDLVTGAPTWTLPPAVIGNASAEQGRVLTFAIGDRLVTLSENTITGFAPTGPAAIVPGATRPSNNTAGPTYVTPCGSPPTFEPQTFRTAAGGLVVEMKVTAKCPGGDVLYGPQTRITVSDGNGLIASGNFDFQRSPVAIPSSDGGGSLTMELTYPAGSFFRLPDTLNGRDSSSGSGGGQYLVECEKGPTPGPAPALSVPDSGVSSVSSVATGAAFPAGSDVTATSVSALRLQADADRAFILANLDNRWVAQLSSKRPGLVAEGRTWTDQAILDEFLALRLRFTDVRLLWSDEWPVFSYQGWWVTVAAATFPGPVEANNWCRSQGFDPDHCFAKLVSTTAGPDGSTRYWK</sequence>
<dbReference type="InterPro" id="IPR018391">
    <property type="entry name" value="PQQ_b-propeller_rpt"/>
</dbReference>
<organism evidence="4 5">
    <name type="scientific">Gordonia westfalica</name>
    <dbReference type="NCBI Taxonomy" id="158898"/>
    <lineage>
        <taxon>Bacteria</taxon>
        <taxon>Bacillati</taxon>
        <taxon>Actinomycetota</taxon>
        <taxon>Actinomycetes</taxon>
        <taxon>Mycobacteriales</taxon>
        <taxon>Gordoniaceae</taxon>
        <taxon>Gordonia</taxon>
    </lineage>
</organism>
<dbReference type="InterPro" id="IPR011047">
    <property type="entry name" value="Quinoprotein_ADH-like_sf"/>
</dbReference>
<comment type="caution">
    <text evidence="4">The sequence shown here is derived from an EMBL/GenBank/DDBJ whole genome shotgun (WGS) entry which is preliminary data.</text>
</comment>
<feature type="region of interest" description="Disordered" evidence="1">
    <location>
        <begin position="1"/>
        <end position="96"/>
    </location>
</feature>
<evidence type="ECO:0000259" key="3">
    <source>
        <dbReference type="Pfam" id="PF13360"/>
    </source>
</evidence>
<dbReference type="PANTHER" id="PTHR34512:SF30">
    <property type="entry name" value="OUTER MEMBRANE PROTEIN ASSEMBLY FACTOR BAMB"/>
    <property type="match status" value="1"/>
</dbReference>
<feature type="transmembrane region" description="Helical" evidence="2">
    <location>
        <begin position="117"/>
        <end position="139"/>
    </location>
</feature>
<evidence type="ECO:0000256" key="1">
    <source>
        <dbReference type="SAM" id="MobiDB-lite"/>
    </source>
</evidence>
<proteinExistence type="predicted"/>
<dbReference type="SMART" id="SM00564">
    <property type="entry name" value="PQQ"/>
    <property type="match status" value="3"/>
</dbReference>
<dbReference type="Pfam" id="PF13360">
    <property type="entry name" value="PQQ_2"/>
    <property type="match status" value="1"/>
</dbReference>